<dbReference type="OrthoDB" id="6500128at2759"/>
<keyword evidence="7 11" id="KW-1133">Transmembrane helix</keyword>
<feature type="transmembrane region" description="Helical" evidence="11">
    <location>
        <begin position="448"/>
        <end position="470"/>
    </location>
</feature>
<dbReference type="InterPro" id="IPR003439">
    <property type="entry name" value="ABC_transporter-like_ATP-bd"/>
</dbReference>
<dbReference type="PROSITE" id="PS50929">
    <property type="entry name" value="ABC_TM1F"/>
    <property type="match status" value="2"/>
</dbReference>
<feature type="compositionally biased region" description="Basic and acidic residues" evidence="10">
    <location>
        <begin position="407"/>
        <end position="422"/>
    </location>
</feature>
<evidence type="ECO:0000256" key="1">
    <source>
        <dbReference type="ARBA" id="ARBA00004141"/>
    </source>
</evidence>
<evidence type="ECO:0000256" key="11">
    <source>
        <dbReference type="SAM" id="Phobius"/>
    </source>
</evidence>
<keyword evidence="3 11" id="KW-0812">Transmembrane</keyword>
<keyword evidence="9" id="KW-0325">Glycoprotein</keyword>
<dbReference type="GO" id="GO:0140359">
    <property type="term" value="F:ABC-type transporter activity"/>
    <property type="evidence" value="ECO:0007669"/>
    <property type="project" value="InterPro"/>
</dbReference>
<dbReference type="SUPFAM" id="SSF52540">
    <property type="entry name" value="P-loop containing nucleoside triphosphate hydrolases"/>
    <property type="match status" value="2"/>
</dbReference>
<protein>
    <recommendedName>
        <fullName evidence="16">P-loop containing nucleoside triphosphate hydrolase protein</fullName>
    </recommendedName>
</protein>
<keyword evidence="5" id="KW-0547">Nucleotide-binding</keyword>
<name>A0A8H7PLZ7_9FUNG</name>
<dbReference type="CDD" id="cd18596">
    <property type="entry name" value="ABC_6TM_VMR1_D1_like"/>
    <property type="match status" value="1"/>
</dbReference>
<feature type="transmembrane region" description="Helical" evidence="11">
    <location>
        <begin position="1269"/>
        <end position="1288"/>
    </location>
</feature>
<evidence type="ECO:0000256" key="4">
    <source>
        <dbReference type="ARBA" id="ARBA00022737"/>
    </source>
</evidence>
<accession>A0A8H7PLZ7</accession>
<dbReference type="InterPro" id="IPR017871">
    <property type="entry name" value="ABC_transporter-like_CS"/>
</dbReference>
<feature type="transmembrane region" description="Helical" evidence="11">
    <location>
        <begin position="307"/>
        <end position="324"/>
    </location>
</feature>
<feature type="transmembrane region" description="Helical" evidence="11">
    <location>
        <begin position="1179"/>
        <end position="1198"/>
    </location>
</feature>
<comment type="caution">
    <text evidence="14">The sequence shown here is derived from an EMBL/GenBank/DDBJ whole genome shotgun (WGS) entry which is preliminary data.</text>
</comment>
<feature type="domain" description="ABC transmembrane type-1" evidence="13">
    <location>
        <begin position="307"/>
        <end position="609"/>
    </location>
</feature>
<evidence type="ECO:0000259" key="12">
    <source>
        <dbReference type="PROSITE" id="PS50893"/>
    </source>
</evidence>
<feature type="transmembrane region" description="Helical" evidence="11">
    <location>
        <begin position="76"/>
        <end position="98"/>
    </location>
</feature>
<dbReference type="SMART" id="SM00382">
    <property type="entry name" value="AAA"/>
    <property type="match status" value="2"/>
</dbReference>
<feature type="domain" description="ABC transporter" evidence="12">
    <location>
        <begin position="670"/>
        <end position="908"/>
    </location>
</feature>
<keyword evidence="15" id="KW-1185">Reference proteome</keyword>
<dbReference type="CDD" id="cd03244">
    <property type="entry name" value="ABCC_MRP_domain2"/>
    <property type="match status" value="1"/>
</dbReference>
<proteinExistence type="predicted"/>
<dbReference type="PANTHER" id="PTHR24223:SF353">
    <property type="entry name" value="ABC TRANSPORTER ATP-BINDING PROTEIN_PERMEASE VMR1-RELATED"/>
    <property type="match status" value="1"/>
</dbReference>
<dbReference type="CDD" id="cd03250">
    <property type="entry name" value="ABCC_MRP_domain1"/>
    <property type="match status" value="1"/>
</dbReference>
<evidence type="ECO:0000256" key="10">
    <source>
        <dbReference type="SAM" id="MobiDB-lite"/>
    </source>
</evidence>
<evidence type="ECO:0000256" key="7">
    <source>
        <dbReference type="ARBA" id="ARBA00022989"/>
    </source>
</evidence>
<feature type="transmembrane region" description="Helical" evidence="11">
    <location>
        <begin position="143"/>
        <end position="162"/>
    </location>
</feature>
<keyword evidence="8 11" id="KW-0472">Membrane</keyword>
<dbReference type="InterPro" id="IPR027417">
    <property type="entry name" value="P-loop_NTPase"/>
</dbReference>
<dbReference type="Proteomes" id="UP000612746">
    <property type="component" value="Unassembled WGS sequence"/>
</dbReference>
<evidence type="ECO:0000256" key="6">
    <source>
        <dbReference type="ARBA" id="ARBA00022840"/>
    </source>
</evidence>
<feature type="transmembrane region" description="Helical" evidence="11">
    <location>
        <begin position="344"/>
        <end position="363"/>
    </location>
</feature>
<dbReference type="PANTHER" id="PTHR24223">
    <property type="entry name" value="ATP-BINDING CASSETTE SUB-FAMILY C"/>
    <property type="match status" value="1"/>
</dbReference>
<feature type="transmembrane region" description="Helical" evidence="11">
    <location>
        <begin position="975"/>
        <end position="999"/>
    </location>
</feature>
<feature type="transmembrane region" description="Helical" evidence="11">
    <location>
        <begin position="110"/>
        <end position="131"/>
    </location>
</feature>
<dbReference type="GO" id="GO:0000329">
    <property type="term" value="C:fungal-type vacuole membrane"/>
    <property type="evidence" value="ECO:0007669"/>
    <property type="project" value="TreeGrafter"/>
</dbReference>
<evidence type="ECO:0000256" key="9">
    <source>
        <dbReference type="ARBA" id="ARBA00023180"/>
    </source>
</evidence>
<evidence type="ECO:0000259" key="13">
    <source>
        <dbReference type="PROSITE" id="PS50929"/>
    </source>
</evidence>
<feature type="transmembrane region" description="Helical" evidence="11">
    <location>
        <begin position="541"/>
        <end position="558"/>
    </location>
</feature>
<evidence type="ECO:0000313" key="15">
    <source>
        <dbReference type="Proteomes" id="UP000612746"/>
    </source>
</evidence>
<gene>
    <name evidence="14" type="ORF">INT44_007288</name>
</gene>
<comment type="subcellular location">
    <subcellularLocation>
        <location evidence="1">Membrane</location>
        <topology evidence="1">Multi-pass membrane protein</topology>
    </subcellularLocation>
</comment>
<feature type="domain" description="ABC transporter" evidence="12">
    <location>
        <begin position="1384"/>
        <end position="1638"/>
    </location>
</feature>
<dbReference type="CDD" id="cd18604">
    <property type="entry name" value="ABC_6TM_VMR1_D2_like"/>
    <property type="match status" value="1"/>
</dbReference>
<organism evidence="14 15">
    <name type="scientific">Umbelopsis vinacea</name>
    <dbReference type="NCBI Taxonomy" id="44442"/>
    <lineage>
        <taxon>Eukaryota</taxon>
        <taxon>Fungi</taxon>
        <taxon>Fungi incertae sedis</taxon>
        <taxon>Mucoromycota</taxon>
        <taxon>Mucoromycotina</taxon>
        <taxon>Umbelopsidomycetes</taxon>
        <taxon>Umbelopsidales</taxon>
        <taxon>Umbelopsidaceae</taxon>
        <taxon>Umbelopsis</taxon>
    </lineage>
</organism>
<dbReference type="InterPro" id="IPR036640">
    <property type="entry name" value="ABC1_TM_sf"/>
</dbReference>
<feature type="transmembrane region" description="Helical" evidence="11">
    <location>
        <begin position="1076"/>
        <end position="1100"/>
    </location>
</feature>
<dbReference type="Pfam" id="PF00005">
    <property type="entry name" value="ABC_tran"/>
    <property type="match status" value="2"/>
</dbReference>
<evidence type="ECO:0000256" key="2">
    <source>
        <dbReference type="ARBA" id="ARBA00022448"/>
    </source>
</evidence>
<feature type="transmembrane region" description="Helical" evidence="11">
    <location>
        <begin position="182"/>
        <end position="203"/>
    </location>
</feature>
<dbReference type="GO" id="GO:0016887">
    <property type="term" value="F:ATP hydrolysis activity"/>
    <property type="evidence" value="ECO:0007669"/>
    <property type="project" value="InterPro"/>
</dbReference>
<evidence type="ECO:0000313" key="14">
    <source>
        <dbReference type="EMBL" id="KAG2176624.1"/>
    </source>
</evidence>
<dbReference type="FunFam" id="3.40.50.300:FF:000825">
    <property type="entry name" value="ABC bile acid transporter"/>
    <property type="match status" value="1"/>
</dbReference>
<dbReference type="InterPro" id="IPR050173">
    <property type="entry name" value="ABC_transporter_C-like"/>
</dbReference>
<reference evidence="14" key="1">
    <citation type="submission" date="2020-12" db="EMBL/GenBank/DDBJ databases">
        <title>Metabolic potential, ecology and presence of endohyphal bacteria is reflected in genomic diversity of Mucoromycotina.</title>
        <authorList>
            <person name="Muszewska A."/>
            <person name="Okrasinska A."/>
            <person name="Steczkiewicz K."/>
            <person name="Drgas O."/>
            <person name="Orlowska M."/>
            <person name="Perlinska-Lenart U."/>
            <person name="Aleksandrzak-Piekarczyk T."/>
            <person name="Szatraj K."/>
            <person name="Zielenkiewicz U."/>
            <person name="Pilsyk S."/>
            <person name="Malc E."/>
            <person name="Mieczkowski P."/>
            <person name="Kruszewska J.S."/>
            <person name="Biernat P."/>
            <person name="Pawlowska J."/>
        </authorList>
    </citation>
    <scope>NUCLEOTIDE SEQUENCE</scope>
    <source>
        <strain evidence="14">WA0000051536</strain>
    </source>
</reference>
<dbReference type="InterPro" id="IPR003593">
    <property type="entry name" value="AAA+_ATPase"/>
</dbReference>
<feature type="region of interest" description="Disordered" evidence="10">
    <location>
        <begin position="403"/>
        <end position="422"/>
    </location>
</feature>
<feature type="domain" description="ABC transmembrane type-1" evidence="13">
    <location>
        <begin position="987"/>
        <end position="1319"/>
    </location>
</feature>
<dbReference type="InterPro" id="IPR011527">
    <property type="entry name" value="ABC1_TM_dom"/>
</dbReference>
<feature type="transmembrane region" description="Helical" evidence="11">
    <location>
        <begin position="476"/>
        <end position="497"/>
    </location>
</feature>
<evidence type="ECO:0008006" key="16">
    <source>
        <dbReference type="Google" id="ProtNLM"/>
    </source>
</evidence>
<dbReference type="FunFam" id="3.40.50.300:FF:000565">
    <property type="entry name" value="ABC bile acid transporter"/>
    <property type="match status" value="1"/>
</dbReference>
<evidence type="ECO:0000256" key="8">
    <source>
        <dbReference type="ARBA" id="ARBA00023136"/>
    </source>
</evidence>
<dbReference type="Gene3D" id="1.20.1560.10">
    <property type="entry name" value="ABC transporter type 1, transmembrane domain"/>
    <property type="match status" value="2"/>
</dbReference>
<evidence type="ECO:0000256" key="3">
    <source>
        <dbReference type="ARBA" id="ARBA00022692"/>
    </source>
</evidence>
<keyword evidence="4" id="KW-0677">Repeat</keyword>
<keyword evidence="6" id="KW-0067">ATP-binding</keyword>
<keyword evidence="2" id="KW-0813">Transport</keyword>
<dbReference type="Gene3D" id="3.40.50.300">
    <property type="entry name" value="P-loop containing nucleotide triphosphate hydrolases"/>
    <property type="match status" value="2"/>
</dbReference>
<dbReference type="PROSITE" id="PS50893">
    <property type="entry name" value="ABC_TRANSPORTER_2"/>
    <property type="match status" value="2"/>
</dbReference>
<feature type="transmembrane region" description="Helical" evidence="11">
    <location>
        <begin position="6"/>
        <end position="26"/>
    </location>
</feature>
<dbReference type="Pfam" id="PF00664">
    <property type="entry name" value="ABC_membrane"/>
    <property type="match status" value="2"/>
</dbReference>
<dbReference type="EMBL" id="JAEPRA010000013">
    <property type="protein sequence ID" value="KAG2176624.1"/>
    <property type="molecule type" value="Genomic_DNA"/>
</dbReference>
<sequence>MLQTASLVESLIPLTFCLAFTGTHAVKLVRSNRSKNGYDSIASDPVISKPDIPFYEKTLQSIDYPSILQKIKRSEILVTIATVLQTLDYAALVTLRLLDVFNGNSNAVSVYEWIRCASLLIGWIFASVLILSKSGNKLRSHSILEYFIAFFSTVTVFSAIHFREELYHYLDLNTPSTQDNWVLAISGAIPLALNLLLTIVVWATPFDLDWKPVIDSGLGYCSEDREVSPEATASAFQQLYFSWMTPLIKLGGAKALELPDLAELTPYLRSFNVWHRFNRKRFNSKGKEQSLGWRVAKGNAGDLIKQFFSALLEVFFNFLPPFFLEKLLVFLQDTKNDPNRNLEPAYMYVFGMVATLLMRSIFVNRTFYYSRSMQMRVSVQVNSEIYAKSLKRKDTSGIVDEDTANAMKKDSTEDDDKKAKKASKKEDVKVGTGIGKITNLMAIDTPRIGYIVGFLYLAYTTPLAIIFALYYLYNLMGWSCFVGMTVILISMPLNSWIQKRFAKVQERLMAARDKRVTLMNEWEKSISERIMAARQIELRKLVSMFLVNAGFTVLWNSTPMLVTIVSYFAFTVLQKETLTPAIVFTGITLFERLRFPLNVLPEILMDMVSARVSLRRISQFLNEDDVQSVNDFQGLHDNDEPQINASEDSNKIGFKNATFQWHTDTSSEERSESDVEQTVNKSFKLLDLDVTFPLGELSIICGSTGSGKTSLLLALLGEMDVESGEVYLPKKTVNVDNADPNNISYSGVAYVAQTAWLQHKSLRDNILFGLPYEEERYNKVIYACALTRDLEILDDGDQTEIGEQGVTLSGGQKQRVSLARAIYSRARHILMDDVLSAVDSHTAKHIYRNCLRSDLMKGRTRILVTHHVRLCSGAAQYLVKMDNGRIALHGKVQDVLKSEFLHDVIGDEGTEFIEDDEDAIEEGAIDSTTITVTEESSSGEQTINGENTAAKKPVHTLVQSEGRERGRVKSQIYKMYISASGGIPLWILIILLFCLVRTFNVGESLWLKRWSEAYATEEAPTTNNVMTNYMHQEKEGSYSNYFSTMSQNPIDFLFMGGQRASNLTTFGVDEPQSVDLVYYLGIFLLIDFCAVLANVIRMWVQFYGSLRASKILYKRLLDTVFRAPIRFFDTTPVGRIMNRFAKDFEVVDAGITSRLGSVVQNLIGCLSVFAVIFSVTPSFLIAAVIICGLFYSVADMYIRCSRELKRLDSITRSPIYSHFGETLMGLSTIRAFGAEARFMDENLKTIDGNIRPFWFLWGGNRWLSVRADMIGAAITMITGILQLIRMSAGYMDAGLVGLTLSWALQFVPQVNWLVRNYTQGKPYDHQMAICFAYDIYSHMYYQSPVEMDLNSVERVQEYLELEQEPPTIITNSRPSAAWPTEGCVSVNNLHIRYASDLETVLRGVTFETKPKEKIGVVGRTGSGKSTLAMSLFRFVDPVEGSIVIDGIDITTIGTEDLRSRLTIIPQDPILFSGTVRSNLDPFNQHDDAIILESLERVHLLKDSGISTPLRDDASSVTPVEENNVSVFKNLDSAVSEGGGNFSQGQRQLLCLARALLRNSKIIVMDEATASVDFATDHKIQTTIQEEFNNSTLLTIAHRLRTIIQYDRVLVLDHGKVMEFDTPHSLLQKEDSIFRDMCLKSGELDILMQMAKEKAESAIEN</sequence>
<dbReference type="PROSITE" id="PS00211">
    <property type="entry name" value="ABC_TRANSPORTER_1"/>
    <property type="match status" value="2"/>
</dbReference>
<evidence type="ECO:0000256" key="5">
    <source>
        <dbReference type="ARBA" id="ARBA00022741"/>
    </source>
</evidence>
<dbReference type="SUPFAM" id="SSF90123">
    <property type="entry name" value="ABC transporter transmembrane region"/>
    <property type="match status" value="2"/>
</dbReference>
<dbReference type="GO" id="GO:0005524">
    <property type="term" value="F:ATP binding"/>
    <property type="evidence" value="ECO:0007669"/>
    <property type="project" value="UniProtKB-KW"/>
</dbReference>